<evidence type="ECO:0000256" key="5">
    <source>
        <dbReference type="ARBA" id="ARBA00023136"/>
    </source>
</evidence>
<evidence type="ECO:0000313" key="10">
    <source>
        <dbReference type="EMBL" id="TCK85591.1"/>
    </source>
</evidence>
<evidence type="ECO:0000259" key="9">
    <source>
        <dbReference type="Pfam" id="PF13515"/>
    </source>
</evidence>
<dbReference type="InterPro" id="IPR032692">
    <property type="entry name" value="YccS_N"/>
</dbReference>
<organism evidence="10 11">
    <name type="scientific">Albibacterium bauzanense</name>
    <dbReference type="NCBI Taxonomy" id="653929"/>
    <lineage>
        <taxon>Bacteria</taxon>
        <taxon>Pseudomonadati</taxon>
        <taxon>Bacteroidota</taxon>
        <taxon>Sphingobacteriia</taxon>
        <taxon>Sphingobacteriales</taxon>
        <taxon>Sphingobacteriaceae</taxon>
        <taxon>Albibacterium</taxon>
    </lineage>
</organism>
<dbReference type="AlphaFoldDB" id="A0A4V6NF58"/>
<keyword evidence="4 7" id="KW-1133">Transmembrane helix</keyword>
<evidence type="ECO:0000259" key="8">
    <source>
        <dbReference type="Pfam" id="PF12805"/>
    </source>
</evidence>
<comment type="caution">
    <text evidence="10">The sequence shown here is derived from an EMBL/GenBank/DDBJ whole genome shotgun (WGS) entry which is preliminary data.</text>
</comment>
<dbReference type="Pfam" id="PF13515">
    <property type="entry name" value="FUSC_2"/>
    <property type="match status" value="1"/>
</dbReference>
<feature type="domain" description="Integral membrane bound transporter" evidence="9">
    <location>
        <begin position="402"/>
        <end position="525"/>
    </location>
</feature>
<keyword evidence="2" id="KW-1003">Cell membrane</keyword>
<dbReference type="RefSeq" id="WP_132221911.1">
    <property type="nucleotide sequence ID" value="NZ_SMGO01000001.1"/>
</dbReference>
<evidence type="ECO:0000256" key="7">
    <source>
        <dbReference type="SAM" id="Phobius"/>
    </source>
</evidence>
<proteinExistence type="inferred from homology"/>
<gene>
    <name evidence="10" type="ORF">C8N28_0903</name>
</gene>
<dbReference type="EMBL" id="SMGO01000001">
    <property type="protein sequence ID" value="TCK85591.1"/>
    <property type="molecule type" value="Genomic_DNA"/>
</dbReference>
<protein>
    <submittedName>
        <fullName evidence="10">Putative membrane protein YccC</fullName>
    </submittedName>
</protein>
<feature type="transmembrane region" description="Helical" evidence="7">
    <location>
        <begin position="66"/>
        <end position="84"/>
    </location>
</feature>
<dbReference type="InterPro" id="IPR049453">
    <property type="entry name" value="Memb_transporter_dom"/>
</dbReference>
<evidence type="ECO:0000256" key="2">
    <source>
        <dbReference type="ARBA" id="ARBA00022475"/>
    </source>
</evidence>
<keyword evidence="11" id="KW-1185">Reference proteome</keyword>
<keyword evidence="5 7" id="KW-0472">Membrane</keyword>
<dbReference type="Proteomes" id="UP000294616">
    <property type="component" value="Unassembled WGS sequence"/>
</dbReference>
<keyword evidence="3 7" id="KW-0812">Transmembrane</keyword>
<dbReference type="GO" id="GO:0005886">
    <property type="term" value="C:plasma membrane"/>
    <property type="evidence" value="ECO:0007669"/>
    <property type="project" value="UniProtKB-SubCell"/>
</dbReference>
<evidence type="ECO:0000256" key="1">
    <source>
        <dbReference type="ARBA" id="ARBA00004651"/>
    </source>
</evidence>
<comment type="subcellular location">
    <subcellularLocation>
        <location evidence="1">Cell membrane</location>
        <topology evidence="1">Multi-pass membrane protein</topology>
    </subcellularLocation>
</comment>
<name>A0A4V6NF58_9SPHI</name>
<evidence type="ECO:0000313" key="11">
    <source>
        <dbReference type="Proteomes" id="UP000294616"/>
    </source>
</evidence>
<dbReference type="PANTHER" id="PTHR30509">
    <property type="entry name" value="P-HYDROXYBENZOIC ACID EFFLUX PUMP SUBUNIT-RELATED"/>
    <property type="match status" value="1"/>
</dbReference>
<feature type="transmembrane region" description="Helical" evidence="7">
    <location>
        <begin position="90"/>
        <end position="107"/>
    </location>
</feature>
<evidence type="ECO:0000256" key="6">
    <source>
        <dbReference type="ARBA" id="ARBA00043993"/>
    </source>
</evidence>
<evidence type="ECO:0000256" key="3">
    <source>
        <dbReference type="ARBA" id="ARBA00022692"/>
    </source>
</evidence>
<reference evidence="10 11" key="1">
    <citation type="submission" date="2019-03" db="EMBL/GenBank/DDBJ databases">
        <title>Genomic Encyclopedia of Archaeal and Bacterial Type Strains, Phase II (KMG-II): from individual species to whole genera.</title>
        <authorList>
            <person name="Goeker M."/>
        </authorList>
    </citation>
    <scope>NUCLEOTIDE SEQUENCE [LARGE SCALE GENOMIC DNA]</scope>
    <source>
        <strain evidence="10 11">DSM 22554</strain>
    </source>
</reference>
<feature type="transmembrane region" description="Helical" evidence="7">
    <location>
        <begin position="140"/>
        <end position="158"/>
    </location>
</feature>
<dbReference type="OrthoDB" id="8670769at2"/>
<comment type="similarity">
    <text evidence="6">Belongs to the YccS/YhfK family.</text>
</comment>
<feature type="domain" description="Integral membrane protein YccS N-terminal" evidence="8">
    <location>
        <begin position="68"/>
        <end position="339"/>
    </location>
</feature>
<feature type="transmembrane region" description="Helical" evidence="7">
    <location>
        <begin position="32"/>
        <end position="54"/>
    </location>
</feature>
<feature type="transmembrane region" description="Helical" evidence="7">
    <location>
        <begin position="440"/>
        <end position="457"/>
    </location>
</feature>
<evidence type="ECO:0000256" key="4">
    <source>
        <dbReference type="ARBA" id="ARBA00022989"/>
    </source>
</evidence>
<feature type="transmembrane region" description="Helical" evidence="7">
    <location>
        <begin position="513"/>
        <end position="531"/>
    </location>
</feature>
<feature type="transmembrane region" description="Helical" evidence="7">
    <location>
        <begin position="415"/>
        <end position="433"/>
    </location>
</feature>
<dbReference type="PANTHER" id="PTHR30509:SF9">
    <property type="entry name" value="MULTIDRUG RESISTANCE PROTEIN MDTO"/>
    <property type="match status" value="1"/>
</dbReference>
<dbReference type="Pfam" id="PF12805">
    <property type="entry name" value="FUSC-like"/>
    <property type="match status" value="1"/>
</dbReference>
<accession>A0A4V6NF58</accession>
<feature type="transmembrane region" description="Helical" evidence="7">
    <location>
        <begin position="484"/>
        <end position="501"/>
    </location>
</feature>
<sequence>MVKTQDILHFLYSQHFANGLRISFGAIIPALIGYYFGDLSVGIAISLGALISSIPDTPGPVSHRRNALLATLFLFFVTTLITQLINKYPILIGIELLIFGFIFGMFATWGPRAAAVGTSTLIMIFLSISESGSANNFLEYSLFVTIGCAWYTLLSLSLSQFMPYRLAQQELAEAIREIATFIRIKSEFYDLKSDTDRSFSKLIDQQIIINTHLDSLREILFKSKLIVKDSTSIGRTLILIFSDILDLFEKTMATQYNYDEIRSRFGETEAFNEIRITLIRLANELDNFGYSLGANRRPKSLFNLQDDLENLKKLIDQTTEESNETTFVLKKILINVRGISLRTQTLYSYFQKKEVDTKRNIGDISKFVSHDVYDLKSFRNNLSFKSNTFRHSLRLAIILVIGYIVADLLNFNAHVHWILLTILVILKPGWSLTKERNFQRLVGTIVGGIAGIIILIWVKDPSARFVILLIFMVLTYSLIRINYIISVMFMTPYLLILFSFLGQDTMEVAQERIFATFIGSGLAFISSYIIFPSWERHQIQDNMQKLLIANYNYFTKILETVIGRNLTETDYKLARKDVYIATANMASAFQRMITEPKSKQKDSKGLNKFIIFNHLFTSHTANLISTVRNVSNDEITGEPIKNLKRVLNTLEKLIKSYKREGTGSFEEVKFQIPEQLLLDVKDSAEKKFINGQVLELRKISIDLQKNSDDILGQGNVA</sequence>